<dbReference type="PANTHER" id="PTHR31175">
    <property type="entry name" value="AUXIN-RESPONSIVE FAMILY PROTEIN"/>
    <property type="match status" value="1"/>
</dbReference>
<dbReference type="AlphaFoldDB" id="A0AAV9FGR9"/>
<name>A0AAV9FGR9_ACOCL</name>
<accession>A0AAV9FGR9</accession>
<protein>
    <submittedName>
        <fullName evidence="2">Uncharacterized protein</fullName>
    </submittedName>
</protein>
<evidence type="ECO:0000256" key="1">
    <source>
        <dbReference type="ARBA" id="ARBA00006974"/>
    </source>
</evidence>
<dbReference type="InterPro" id="IPR003676">
    <property type="entry name" value="SAUR_fam"/>
</dbReference>
<evidence type="ECO:0000313" key="3">
    <source>
        <dbReference type="Proteomes" id="UP001180020"/>
    </source>
</evidence>
<reference evidence="2" key="2">
    <citation type="submission" date="2023-06" db="EMBL/GenBank/DDBJ databases">
        <authorList>
            <person name="Ma L."/>
            <person name="Liu K.-W."/>
            <person name="Li Z."/>
            <person name="Hsiao Y.-Y."/>
            <person name="Qi Y."/>
            <person name="Fu T."/>
            <person name="Tang G."/>
            <person name="Zhang D."/>
            <person name="Sun W.-H."/>
            <person name="Liu D.-K."/>
            <person name="Li Y."/>
            <person name="Chen G.-Z."/>
            <person name="Liu X.-D."/>
            <person name="Liao X.-Y."/>
            <person name="Jiang Y.-T."/>
            <person name="Yu X."/>
            <person name="Hao Y."/>
            <person name="Huang J."/>
            <person name="Zhao X.-W."/>
            <person name="Ke S."/>
            <person name="Chen Y.-Y."/>
            <person name="Wu W.-L."/>
            <person name="Hsu J.-L."/>
            <person name="Lin Y.-F."/>
            <person name="Huang M.-D."/>
            <person name="Li C.-Y."/>
            <person name="Huang L."/>
            <person name="Wang Z.-W."/>
            <person name="Zhao X."/>
            <person name="Zhong W.-Y."/>
            <person name="Peng D.-H."/>
            <person name="Ahmad S."/>
            <person name="Lan S."/>
            <person name="Zhang J.-S."/>
            <person name="Tsai W.-C."/>
            <person name="Van De Peer Y."/>
            <person name="Liu Z.-J."/>
        </authorList>
    </citation>
    <scope>NUCLEOTIDE SEQUENCE</scope>
    <source>
        <strain evidence="2">CP</strain>
        <tissue evidence="2">Leaves</tissue>
    </source>
</reference>
<comment type="similarity">
    <text evidence="1">Belongs to the ARG7 family.</text>
</comment>
<gene>
    <name evidence="2" type="ORF">QJS10_CPA01g00301</name>
</gene>
<dbReference type="Proteomes" id="UP001180020">
    <property type="component" value="Unassembled WGS sequence"/>
</dbReference>
<dbReference type="GO" id="GO:0009733">
    <property type="term" value="P:response to auxin"/>
    <property type="evidence" value="ECO:0007669"/>
    <property type="project" value="InterPro"/>
</dbReference>
<dbReference type="Pfam" id="PF02519">
    <property type="entry name" value="Auxin_inducible"/>
    <property type="match status" value="1"/>
</dbReference>
<reference evidence="2" key="1">
    <citation type="journal article" date="2023" name="Nat. Commun.">
        <title>Diploid and tetraploid genomes of Acorus and the evolution of monocots.</title>
        <authorList>
            <person name="Ma L."/>
            <person name="Liu K.W."/>
            <person name="Li Z."/>
            <person name="Hsiao Y.Y."/>
            <person name="Qi Y."/>
            <person name="Fu T."/>
            <person name="Tang G.D."/>
            <person name="Zhang D."/>
            <person name="Sun W.H."/>
            <person name="Liu D.K."/>
            <person name="Li Y."/>
            <person name="Chen G.Z."/>
            <person name="Liu X.D."/>
            <person name="Liao X.Y."/>
            <person name="Jiang Y.T."/>
            <person name="Yu X."/>
            <person name="Hao Y."/>
            <person name="Huang J."/>
            <person name="Zhao X.W."/>
            <person name="Ke S."/>
            <person name="Chen Y.Y."/>
            <person name="Wu W.L."/>
            <person name="Hsu J.L."/>
            <person name="Lin Y.F."/>
            <person name="Huang M.D."/>
            <person name="Li C.Y."/>
            <person name="Huang L."/>
            <person name="Wang Z.W."/>
            <person name="Zhao X."/>
            <person name="Zhong W.Y."/>
            <person name="Peng D.H."/>
            <person name="Ahmad S."/>
            <person name="Lan S."/>
            <person name="Zhang J.S."/>
            <person name="Tsai W.C."/>
            <person name="Van de Peer Y."/>
            <person name="Liu Z.J."/>
        </authorList>
    </citation>
    <scope>NUCLEOTIDE SEQUENCE</scope>
    <source>
        <strain evidence="2">CP</strain>
    </source>
</reference>
<keyword evidence="3" id="KW-1185">Reference proteome</keyword>
<sequence length="150" mass="16462">MIKSKRLIEMARKWHRTASLGRRRRISLGARARAVAAIANEGHFVVYTVDGKRFVVPLAYLGSPIFKRLLRMSEEEFGFPGSGGVNGRITLPYDAAVMNYVLLLMERRVSRDVEGALLVSIAAGRCSASCLPSSQQGQLLLGQQISCCGH</sequence>
<dbReference type="EMBL" id="JAUJYO010000001">
    <property type="protein sequence ID" value="KAK1324249.1"/>
    <property type="molecule type" value="Genomic_DNA"/>
</dbReference>
<dbReference type="PANTHER" id="PTHR31175:SF120">
    <property type="entry name" value="OS09G0547100 PROTEIN"/>
    <property type="match status" value="1"/>
</dbReference>
<evidence type="ECO:0000313" key="2">
    <source>
        <dbReference type="EMBL" id="KAK1324249.1"/>
    </source>
</evidence>
<organism evidence="2 3">
    <name type="scientific">Acorus calamus</name>
    <name type="common">Sweet flag</name>
    <dbReference type="NCBI Taxonomy" id="4465"/>
    <lineage>
        <taxon>Eukaryota</taxon>
        <taxon>Viridiplantae</taxon>
        <taxon>Streptophyta</taxon>
        <taxon>Embryophyta</taxon>
        <taxon>Tracheophyta</taxon>
        <taxon>Spermatophyta</taxon>
        <taxon>Magnoliopsida</taxon>
        <taxon>Liliopsida</taxon>
        <taxon>Acoraceae</taxon>
        <taxon>Acorus</taxon>
    </lineage>
</organism>
<proteinExistence type="inferred from homology"/>
<comment type="caution">
    <text evidence="2">The sequence shown here is derived from an EMBL/GenBank/DDBJ whole genome shotgun (WGS) entry which is preliminary data.</text>
</comment>